<proteinExistence type="inferred from homology"/>
<dbReference type="WBParaSite" id="PgR080_g022_t01">
    <property type="protein sequence ID" value="PgR080_g022_t01"/>
    <property type="gene ID" value="PgR080_g022"/>
</dbReference>
<evidence type="ECO:0000313" key="5">
    <source>
        <dbReference type="Proteomes" id="UP000887569"/>
    </source>
</evidence>
<dbReference type="Proteomes" id="UP000887569">
    <property type="component" value="Unplaced"/>
</dbReference>
<keyword evidence="5" id="KW-1185">Reference proteome</keyword>
<name>A0A915C3U2_PARUN</name>
<dbReference type="Pfam" id="PF01060">
    <property type="entry name" value="TTR-52"/>
    <property type="match status" value="1"/>
</dbReference>
<accession>A0A915C3U2</accession>
<dbReference type="PANTHER" id="PTHR21700">
    <property type="entry name" value="TRANSTHYRETIN-LIKE FAMILY PROTEIN-RELATED"/>
    <property type="match status" value="1"/>
</dbReference>
<keyword evidence="3" id="KW-0964">Secreted</keyword>
<evidence type="ECO:0000256" key="2">
    <source>
        <dbReference type="ARBA" id="ARBA00010112"/>
    </source>
</evidence>
<sequence>MNAARLLPIISSYHLNHNHCRMLFNEAIFATALLSSAYALCTTRNVTVEGQLKCGSDPANAVKIQLREYDFFSWDDTLNETTTDKEGKFSLYGEECEIGKVEPYLRIQHSCHMGKFQEGRAITDDIFIDQVHLGTVYNIGSNDLNKLCIDHKRKYN</sequence>
<protein>
    <submittedName>
        <fullName evidence="6">Transthyretin-like protein 46</fullName>
    </submittedName>
</protein>
<evidence type="ECO:0000256" key="3">
    <source>
        <dbReference type="ARBA" id="ARBA00022525"/>
    </source>
</evidence>
<dbReference type="InterPro" id="IPR001534">
    <property type="entry name" value="Transthyretin-like"/>
</dbReference>
<comment type="similarity">
    <text evidence="2">Belongs to the nematode transthyretin-like family.</text>
</comment>
<dbReference type="GO" id="GO:0009986">
    <property type="term" value="C:cell surface"/>
    <property type="evidence" value="ECO:0007669"/>
    <property type="project" value="InterPro"/>
</dbReference>
<comment type="subcellular location">
    <subcellularLocation>
        <location evidence="1">Secreted</location>
    </subcellularLocation>
</comment>
<dbReference type="AlphaFoldDB" id="A0A915C3U2"/>
<keyword evidence="4" id="KW-0732">Signal</keyword>
<dbReference type="GO" id="GO:0005576">
    <property type="term" value="C:extracellular region"/>
    <property type="evidence" value="ECO:0007669"/>
    <property type="project" value="UniProtKB-SubCell"/>
</dbReference>
<evidence type="ECO:0000256" key="4">
    <source>
        <dbReference type="ARBA" id="ARBA00022729"/>
    </source>
</evidence>
<dbReference type="InterPro" id="IPR038479">
    <property type="entry name" value="Transthyretin-like_sf"/>
</dbReference>
<reference evidence="6" key="1">
    <citation type="submission" date="2022-11" db="UniProtKB">
        <authorList>
            <consortium name="WormBaseParasite"/>
        </authorList>
    </citation>
    <scope>IDENTIFICATION</scope>
</reference>
<organism evidence="5 6">
    <name type="scientific">Parascaris univalens</name>
    <name type="common">Nematode worm</name>
    <dbReference type="NCBI Taxonomy" id="6257"/>
    <lineage>
        <taxon>Eukaryota</taxon>
        <taxon>Metazoa</taxon>
        <taxon>Ecdysozoa</taxon>
        <taxon>Nematoda</taxon>
        <taxon>Chromadorea</taxon>
        <taxon>Rhabditida</taxon>
        <taxon>Spirurina</taxon>
        <taxon>Ascaridomorpha</taxon>
        <taxon>Ascaridoidea</taxon>
        <taxon>Ascarididae</taxon>
        <taxon>Parascaris</taxon>
    </lineage>
</organism>
<dbReference type="Gene3D" id="2.60.40.3330">
    <property type="match status" value="1"/>
</dbReference>
<evidence type="ECO:0000256" key="1">
    <source>
        <dbReference type="ARBA" id="ARBA00004613"/>
    </source>
</evidence>
<evidence type="ECO:0000313" key="6">
    <source>
        <dbReference type="WBParaSite" id="PgR080_g022_t01"/>
    </source>
</evidence>